<evidence type="ECO:0000259" key="9">
    <source>
        <dbReference type="PROSITE" id="PS50076"/>
    </source>
</evidence>
<evidence type="ECO:0000256" key="7">
    <source>
        <dbReference type="SAM" id="Phobius"/>
    </source>
</evidence>
<dbReference type="SUPFAM" id="SSF46565">
    <property type="entry name" value="Chaperone J-domain"/>
    <property type="match status" value="1"/>
</dbReference>
<evidence type="ECO:0000256" key="6">
    <source>
        <dbReference type="SAM" id="MobiDB-lite"/>
    </source>
</evidence>
<dbReference type="InterPro" id="IPR001623">
    <property type="entry name" value="DnaJ_domain"/>
</dbReference>
<sequence>MRIFVVTLLFLYFVLVNSANCLFKNVLSRFYCNSENCYSILGVGENATVNDIRMSYYRQIENIKEKYNPEKKKKIIKAYKILINKQTRKYYDYYLKNPNSIINIINLIFYCIYKLLKIIIILMLIIFIFCLFKYIYIKYNIKINIKKYSKKKLFKKYVQDRILKEHPNYRSYDLNTKRKVEEDIEIKVFQEMELSDKKPTQSKNSGSGSSGGGSNGGSGSVTDLLIVQLLLLPKYILFYILWNIKWVVKYTILKEEYDDCDKMYITRKCMNIPLKKWNILREDEKKMLMKKKLWIKENQEEFFEEIKEKQRLHKISSAKYKKQMRMKKKGFSFNYND</sequence>
<proteinExistence type="predicted"/>
<feature type="domain" description="J" evidence="9">
    <location>
        <begin position="36"/>
        <end position="95"/>
    </location>
</feature>
<dbReference type="InterPro" id="IPR036869">
    <property type="entry name" value="J_dom_sf"/>
</dbReference>
<evidence type="ECO:0000256" key="4">
    <source>
        <dbReference type="ARBA" id="ARBA00023136"/>
    </source>
</evidence>
<keyword evidence="5" id="KW-0143">Chaperone</keyword>
<feature type="signal peptide" evidence="8">
    <location>
        <begin position="1"/>
        <end position="18"/>
    </location>
</feature>
<dbReference type="PANTHER" id="PTHR44176">
    <property type="entry name" value="DNAJ HOMOLOG SUBFAMILY C MEMBER 25"/>
    <property type="match status" value="1"/>
</dbReference>
<dbReference type="EMBL" id="LT594513">
    <property type="protein sequence ID" value="SBT77309.1"/>
    <property type="molecule type" value="Genomic_DNA"/>
</dbReference>
<dbReference type="Pfam" id="PF00226">
    <property type="entry name" value="DnaJ"/>
    <property type="match status" value="1"/>
</dbReference>
<feature type="compositionally biased region" description="Gly residues" evidence="6">
    <location>
        <begin position="208"/>
        <end position="217"/>
    </location>
</feature>
<evidence type="ECO:0000313" key="10">
    <source>
        <dbReference type="EMBL" id="SBT77309.1"/>
    </source>
</evidence>
<dbReference type="VEuPathDB" id="PlasmoDB:POWCR01_090044600"/>
<accession>A0A1C3KT29</accession>
<reference evidence="10 11" key="1">
    <citation type="submission" date="2016-06" db="EMBL/GenBank/DDBJ databases">
        <authorList>
            <consortium name="Pathogen Informatics"/>
        </authorList>
    </citation>
    <scope>NUCLEOTIDE SEQUENCE [LARGE SCALE GENOMIC DNA]</scope>
    <source>
        <strain evidence="10">PowCR01</strain>
    </source>
</reference>
<evidence type="ECO:0000313" key="11">
    <source>
        <dbReference type="Proteomes" id="UP000243200"/>
    </source>
</evidence>
<protein>
    <submittedName>
        <fullName evidence="10">DnaJ protein, putative</fullName>
    </submittedName>
</protein>
<keyword evidence="8" id="KW-0732">Signal</keyword>
<feature type="chain" id="PRO_5008678071" evidence="8">
    <location>
        <begin position="19"/>
        <end position="337"/>
    </location>
</feature>
<dbReference type="GO" id="GO:0006457">
    <property type="term" value="P:protein folding"/>
    <property type="evidence" value="ECO:0007669"/>
    <property type="project" value="InterPro"/>
</dbReference>
<dbReference type="Proteomes" id="UP000243200">
    <property type="component" value="Chromosome 9"/>
</dbReference>
<keyword evidence="3 7" id="KW-1133">Transmembrane helix</keyword>
<evidence type="ECO:0000256" key="5">
    <source>
        <dbReference type="ARBA" id="ARBA00023186"/>
    </source>
</evidence>
<evidence type="ECO:0000256" key="3">
    <source>
        <dbReference type="ARBA" id="ARBA00022989"/>
    </source>
</evidence>
<dbReference type="AlphaFoldDB" id="A0A1C3KT29"/>
<name>A0A1C3KT29_PLAOA</name>
<keyword evidence="2 7" id="KW-0812">Transmembrane</keyword>
<keyword evidence="4 7" id="KW-0472">Membrane</keyword>
<evidence type="ECO:0000256" key="2">
    <source>
        <dbReference type="ARBA" id="ARBA00022692"/>
    </source>
</evidence>
<gene>
    <name evidence="10" type="primary">PowCR01_090044600</name>
    <name evidence="10" type="ORF">POWCR01_090044600</name>
</gene>
<dbReference type="Gene3D" id="1.10.287.110">
    <property type="entry name" value="DnaJ domain"/>
    <property type="match status" value="1"/>
</dbReference>
<evidence type="ECO:0000256" key="1">
    <source>
        <dbReference type="ARBA" id="ARBA00004141"/>
    </source>
</evidence>
<organism evidence="10 11">
    <name type="scientific">Plasmodium ovale</name>
    <name type="common">malaria parasite P. ovale</name>
    <dbReference type="NCBI Taxonomy" id="36330"/>
    <lineage>
        <taxon>Eukaryota</taxon>
        <taxon>Sar</taxon>
        <taxon>Alveolata</taxon>
        <taxon>Apicomplexa</taxon>
        <taxon>Aconoidasida</taxon>
        <taxon>Haemosporida</taxon>
        <taxon>Plasmodiidae</taxon>
        <taxon>Plasmodium</taxon>
        <taxon>Plasmodium (Plasmodium)</taxon>
    </lineage>
</organism>
<dbReference type="GO" id="GO:0005789">
    <property type="term" value="C:endoplasmic reticulum membrane"/>
    <property type="evidence" value="ECO:0007669"/>
    <property type="project" value="TreeGrafter"/>
</dbReference>
<dbReference type="VEuPathDB" id="PlasmoDB:PocGH01_00238700"/>
<comment type="subcellular location">
    <subcellularLocation>
        <location evidence="1">Membrane</location>
        <topology evidence="1">Multi-pass membrane protein</topology>
    </subcellularLocation>
</comment>
<feature type="transmembrane region" description="Helical" evidence="7">
    <location>
        <begin position="115"/>
        <end position="137"/>
    </location>
</feature>
<dbReference type="OrthoDB" id="10250354at2759"/>
<evidence type="ECO:0000256" key="8">
    <source>
        <dbReference type="SAM" id="SignalP"/>
    </source>
</evidence>
<feature type="region of interest" description="Disordered" evidence="6">
    <location>
        <begin position="195"/>
        <end position="217"/>
    </location>
</feature>
<dbReference type="PANTHER" id="PTHR44176:SF1">
    <property type="entry name" value="DNAJ HOMOLOG SUBFAMILY C MEMBER 25"/>
    <property type="match status" value="1"/>
</dbReference>
<dbReference type="PROSITE" id="PS50076">
    <property type="entry name" value="DNAJ_2"/>
    <property type="match status" value="1"/>
</dbReference>
<dbReference type="InterPro" id="IPR044632">
    <property type="entry name" value="DNAJC25-like"/>
</dbReference>